<keyword evidence="1" id="KW-1133">Transmembrane helix</keyword>
<dbReference type="HOGENOM" id="CLU_1521799_0_0_2"/>
<evidence type="ECO:0000313" key="3">
    <source>
        <dbReference type="Proteomes" id="UP000027093"/>
    </source>
</evidence>
<feature type="transmembrane region" description="Helical" evidence="1">
    <location>
        <begin position="165"/>
        <end position="186"/>
    </location>
</feature>
<dbReference type="RefSeq" id="WP_075053528.1">
    <property type="nucleotide sequence ID" value="NZ_CP007536.1"/>
</dbReference>
<reference evidence="2 3" key="1">
    <citation type="journal article" date="2014" name="Int. J. Syst. Evol. Microbiol.">
        <title>Nitrososphaera viennensis gen. nov., sp. nov., an aerobic and mesophilic, ammonia-oxidizing archaeon from soil and a member of the archaeal phylum Thaumarchaeota.</title>
        <authorList>
            <person name="Stieglmeier M."/>
            <person name="Klingl A."/>
            <person name="Alves R.J."/>
            <person name="Rittmann S.K."/>
            <person name="Melcher M."/>
            <person name="Leisch N."/>
            <person name="Schleper C."/>
        </authorList>
    </citation>
    <scope>NUCLEOTIDE SEQUENCE [LARGE SCALE GENOMIC DNA]</scope>
    <source>
        <strain evidence="2">EN76</strain>
    </source>
</reference>
<evidence type="ECO:0000313" key="2">
    <source>
        <dbReference type="EMBL" id="AIC14284.1"/>
    </source>
</evidence>
<keyword evidence="3" id="KW-1185">Reference proteome</keyword>
<dbReference type="STRING" id="926571.NVIE_001030"/>
<keyword evidence="1" id="KW-0812">Transmembrane</keyword>
<evidence type="ECO:0000256" key="1">
    <source>
        <dbReference type="SAM" id="Phobius"/>
    </source>
</evidence>
<organism evidence="2 3">
    <name type="scientific">Nitrososphaera viennensis EN76</name>
    <dbReference type="NCBI Taxonomy" id="926571"/>
    <lineage>
        <taxon>Archaea</taxon>
        <taxon>Nitrososphaerota</taxon>
        <taxon>Nitrososphaeria</taxon>
        <taxon>Nitrososphaerales</taxon>
        <taxon>Nitrososphaeraceae</taxon>
        <taxon>Nitrososphaera</taxon>
    </lineage>
</organism>
<dbReference type="OrthoDB" id="378696at2157"/>
<dbReference type="GeneID" id="74945366"/>
<gene>
    <name evidence="2" type="ORF">NVIE_001030</name>
</gene>
<dbReference type="Proteomes" id="UP000027093">
    <property type="component" value="Chromosome"/>
</dbReference>
<dbReference type="KEGG" id="nvn:NVIE_001030"/>
<sequence>MKRNKLALLAAVPVFLLLLLLWWHIPASAQETRGQAELSLERHVQSKGLFPAAGDYVRYDVTVKNIGSSSIEERSLWANFVPVQNGGGGDVEEGSSARFEVPSLAPGASAQLHLGPFKLHGAGEHVLYVGINREGDAKSPDDVALNTRPGVPVDSVSALDPAAAAALPAGMGIAAAGVALLAWLFYARKRRS</sequence>
<accession>A0A060HBX9</accession>
<proteinExistence type="predicted"/>
<name>A0A060HBX9_9ARCH</name>
<protein>
    <recommendedName>
        <fullName evidence="4">CARDB domain-containing protein</fullName>
    </recommendedName>
</protein>
<dbReference type="EMBL" id="CP007536">
    <property type="protein sequence ID" value="AIC14284.1"/>
    <property type="molecule type" value="Genomic_DNA"/>
</dbReference>
<keyword evidence="1" id="KW-0472">Membrane</keyword>
<evidence type="ECO:0008006" key="4">
    <source>
        <dbReference type="Google" id="ProtNLM"/>
    </source>
</evidence>
<dbReference type="AlphaFoldDB" id="A0A060HBX9"/>